<evidence type="ECO:0000256" key="6">
    <source>
        <dbReference type="SAM" id="Phobius"/>
    </source>
</evidence>
<gene>
    <name evidence="7" type="ORF">Esi_0081_0047</name>
</gene>
<evidence type="ECO:0000256" key="1">
    <source>
        <dbReference type="ARBA" id="ARBA00004477"/>
    </source>
</evidence>
<accession>D8LT90</accession>
<keyword evidence="3" id="KW-0256">Endoplasmic reticulum</keyword>
<reference evidence="7 8" key="1">
    <citation type="journal article" date="2010" name="Nature">
        <title>The Ectocarpus genome and the independent evolution of multicellularity in brown algae.</title>
        <authorList>
            <person name="Cock J.M."/>
            <person name="Sterck L."/>
            <person name="Rouze P."/>
            <person name="Scornet D."/>
            <person name="Allen A.E."/>
            <person name="Amoutzias G."/>
            <person name="Anthouard V."/>
            <person name="Artiguenave F."/>
            <person name="Aury J.M."/>
            <person name="Badger J.H."/>
            <person name="Beszteri B."/>
            <person name="Billiau K."/>
            <person name="Bonnet E."/>
            <person name="Bothwell J.H."/>
            <person name="Bowler C."/>
            <person name="Boyen C."/>
            <person name="Brownlee C."/>
            <person name="Carrano C.J."/>
            <person name="Charrier B."/>
            <person name="Cho G.Y."/>
            <person name="Coelho S.M."/>
            <person name="Collen J."/>
            <person name="Corre E."/>
            <person name="Da Silva C."/>
            <person name="Delage L."/>
            <person name="Delaroque N."/>
            <person name="Dittami S.M."/>
            <person name="Doulbeau S."/>
            <person name="Elias M."/>
            <person name="Farnham G."/>
            <person name="Gachon C.M."/>
            <person name="Gschloessl B."/>
            <person name="Heesch S."/>
            <person name="Jabbari K."/>
            <person name="Jubin C."/>
            <person name="Kawai H."/>
            <person name="Kimura K."/>
            <person name="Kloareg B."/>
            <person name="Kupper F.C."/>
            <person name="Lang D."/>
            <person name="Le Bail A."/>
            <person name="Leblanc C."/>
            <person name="Lerouge P."/>
            <person name="Lohr M."/>
            <person name="Lopez P.J."/>
            <person name="Martens C."/>
            <person name="Maumus F."/>
            <person name="Michel G."/>
            <person name="Miranda-Saavedra D."/>
            <person name="Morales J."/>
            <person name="Moreau H."/>
            <person name="Motomura T."/>
            <person name="Nagasato C."/>
            <person name="Napoli C.A."/>
            <person name="Nelson D.R."/>
            <person name="Nyvall-Collen P."/>
            <person name="Peters A.F."/>
            <person name="Pommier C."/>
            <person name="Potin P."/>
            <person name="Poulain J."/>
            <person name="Quesneville H."/>
            <person name="Read B."/>
            <person name="Rensing S.A."/>
            <person name="Ritter A."/>
            <person name="Rousvoal S."/>
            <person name="Samanta M."/>
            <person name="Samson G."/>
            <person name="Schroeder D.C."/>
            <person name="Segurens B."/>
            <person name="Strittmatter M."/>
            <person name="Tonon T."/>
            <person name="Tregear J.W."/>
            <person name="Valentin K."/>
            <person name="von Dassow P."/>
            <person name="Yamagishi T."/>
            <person name="Van de Peer Y."/>
            <person name="Wincker P."/>
        </authorList>
    </citation>
    <scope>NUCLEOTIDE SEQUENCE [LARGE SCALE GENOMIC DNA]</scope>
    <source>
        <strain evidence="8">Ec32 / CCAP1310/4</strain>
    </source>
</reference>
<dbReference type="AlphaFoldDB" id="D8LT90"/>
<keyword evidence="8" id="KW-1185">Reference proteome</keyword>
<name>D8LT90_ECTSI</name>
<evidence type="ECO:0000256" key="3">
    <source>
        <dbReference type="ARBA" id="ARBA00022824"/>
    </source>
</evidence>
<dbReference type="Proteomes" id="UP000002630">
    <property type="component" value="Linkage Group LG26"/>
</dbReference>
<evidence type="ECO:0000256" key="2">
    <source>
        <dbReference type="ARBA" id="ARBA00022692"/>
    </source>
</evidence>
<dbReference type="EMBL" id="FN649047">
    <property type="protein sequence ID" value="CBN77961.1"/>
    <property type="molecule type" value="Genomic_DNA"/>
</dbReference>
<dbReference type="GO" id="GO:0005789">
    <property type="term" value="C:endoplasmic reticulum membrane"/>
    <property type="evidence" value="ECO:0007669"/>
    <property type="project" value="UniProtKB-SubCell"/>
</dbReference>
<evidence type="ECO:0000313" key="7">
    <source>
        <dbReference type="EMBL" id="CBN77961.1"/>
    </source>
</evidence>
<keyword evidence="2 6" id="KW-0812">Transmembrane</keyword>
<protein>
    <submittedName>
        <fullName evidence="7">Uncharacterized protein</fullName>
    </submittedName>
</protein>
<sequence>MGLVSWVKRHYYHYTISTGTYSFYPVERVLVNAFTFTLFSLTAYYAARSAWFGALFIGDLISPQPLGS</sequence>
<dbReference type="Pfam" id="PF11779">
    <property type="entry name" value="SPT_ssu-like"/>
    <property type="match status" value="1"/>
</dbReference>
<keyword evidence="5 6" id="KW-0472">Membrane</keyword>
<evidence type="ECO:0000256" key="4">
    <source>
        <dbReference type="ARBA" id="ARBA00022989"/>
    </source>
</evidence>
<comment type="subcellular location">
    <subcellularLocation>
        <location evidence="1">Endoplasmic reticulum membrane</location>
        <topology evidence="1">Multi-pass membrane protein</topology>
    </subcellularLocation>
</comment>
<dbReference type="EMBL" id="FN649751">
    <property type="protein sequence ID" value="CBN77961.1"/>
    <property type="molecule type" value="Genomic_DNA"/>
</dbReference>
<dbReference type="InterPro" id="IPR024512">
    <property type="entry name" value="Ser_palmitoyltrfase_ssu-like"/>
</dbReference>
<evidence type="ECO:0000313" key="8">
    <source>
        <dbReference type="Proteomes" id="UP000002630"/>
    </source>
</evidence>
<evidence type="ECO:0000256" key="5">
    <source>
        <dbReference type="ARBA" id="ARBA00023136"/>
    </source>
</evidence>
<organism evidence="7 8">
    <name type="scientific">Ectocarpus siliculosus</name>
    <name type="common">Brown alga</name>
    <name type="synonym">Conferva siliculosa</name>
    <dbReference type="NCBI Taxonomy" id="2880"/>
    <lineage>
        <taxon>Eukaryota</taxon>
        <taxon>Sar</taxon>
        <taxon>Stramenopiles</taxon>
        <taxon>Ochrophyta</taxon>
        <taxon>PX clade</taxon>
        <taxon>Phaeophyceae</taxon>
        <taxon>Ectocarpales</taxon>
        <taxon>Ectocarpaceae</taxon>
        <taxon>Ectocarpus</taxon>
    </lineage>
</organism>
<keyword evidence="4 6" id="KW-1133">Transmembrane helix</keyword>
<feature type="transmembrane region" description="Helical" evidence="6">
    <location>
        <begin position="29"/>
        <end position="47"/>
    </location>
</feature>
<dbReference type="InParanoid" id="D8LT90"/>
<proteinExistence type="predicted"/>